<keyword evidence="3" id="KW-1185">Reference proteome</keyword>
<feature type="region of interest" description="Disordered" evidence="1">
    <location>
        <begin position="165"/>
        <end position="198"/>
    </location>
</feature>
<evidence type="ECO:0000256" key="1">
    <source>
        <dbReference type="SAM" id="MobiDB-lite"/>
    </source>
</evidence>
<dbReference type="Proteomes" id="UP001172457">
    <property type="component" value="Chromosome 3"/>
</dbReference>
<dbReference type="EMBL" id="JARYMX010000003">
    <property type="protein sequence ID" value="KAJ9556341.1"/>
    <property type="molecule type" value="Genomic_DNA"/>
</dbReference>
<gene>
    <name evidence="2" type="ORF">OSB04_010955</name>
</gene>
<name>A0AA38WPR0_9ASTR</name>
<protein>
    <submittedName>
        <fullName evidence="2">Uncharacterized protein</fullName>
    </submittedName>
</protein>
<comment type="caution">
    <text evidence="2">The sequence shown here is derived from an EMBL/GenBank/DDBJ whole genome shotgun (WGS) entry which is preliminary data.</text>
</comment>
<organism evidence="2 3">
    <name type="scientific">Centaurea solstitialis</name>
    <name type="common">yellow star-thistle</name>
    <dbReference type="NCBI Taxonomy" id="347529"/>
    <lineage>
        <taxon>Eukaryota</taxon>
        <taxon>Viridiplantae</taxon>
        <taxon>Streptophyta</taxon>
        <taxon>Embryophyta</taxon>
        <taxon>Tracheophyta</taxon>
        <taxon>Spermatophyta</taxon>
        <taxon>Magnoliopsida</taxon>
        <taxon>eudicotyledons</taxon>
        <taxon>Gunneridae</taxon>
        <taxon>Pentapetalae</taxon>
        <taxon>asterids</taxon>
        <taxon>campanulids</taxon>
        <taxon>Asterales</taxon>
        <taxon>Asteraceae</taxon>
        <taxon>Carduoideae</taxon>
        <taxon>Cardueae</taxon>
        <taxon>Centaureinae</taxon>
        <taxon>Centaurea</taxon>
    </lineage>
</organism>
<accession>A0AA38WPR0</accession>
<evidence type="ECO:0000313" key="3">
    <source>
        <dbReference type="Proteomes" id="UP001172457"/>
    </source>
</evidence>
<proteinExistence type="predicted"/>
<feature type="compositionally biased region" description="Acidic residues" evidence="1">
    <location>
        <begin position="189"/>
        <end position="198"/>
    </location>
</feature>
<sequence>MQDELFMEYDNNPMLVNEAEEQIKGGEEKEMNAMPWGPQDNEYMSNLLCEILSIIPYRTGSRLTIQIIESYRTISFSNCQTTPYSRFNILFSKCKRSGVIKTNEGNNMLFLKSLGTEWLHLTMSIRTNLDLEIMSLADLYGSLASLEPQVLQLKSSIGGPLAFMAEGAKGTGENKPTEERKKKKKELVTESEDAEDMSLEEEMSMRDMMKTLGSFTRDCRRGSVGRGRARDELVTDESSGEDQPQKGLVAFEEAEAEAEFCGVANGDSDSTSSKSSEVSSCSKINELYSEIIENLDSHQEVFNNLKGKLTLCE</sequence>
<dbReference type="AlphaFoldDB" id="A0AA38WPR0"/>
<evidence type="ECO:0000313" key="2">
    <source>
        <dbReference type="EMBL" id="KAJ9556341.1"/>
    </source>
</evidence>
<feature type="region of interest" description="Disordered" evidence="1">
    <location>
        <begin position="221"/>
        <end position="244"/>
    </location>
</feature>
<reference evidence="2" key="1">
    <citation type="submission" date="2023-03" db="EMBL/GenBank/DDBJ databases">
        <title>Chromosome-scale reference genome and RAD-based genetic map of yellow starthistle (Centaurea solstitialis) reveal putative structural variation and QTLs associated with invader traits.</title>
        <authorList>
            <person name="Reatini B."/>
            <person name="Cang F.A."/>
            <person name="Jiang Q."/>
            <person name="Mckibben M.T.W."/>
            <person name="Barker M.S."/>
            <person name="Rieseberg L.H."/>
            <person name="Dlugosch K.M."/>
        </authorList>
    </citation>
    <scope>NUCLEOTIDE SEQUENCE</scope>
    <source>
        <strain evidence="2">CAN-66</strain>
        <tissue evidence="2">Leaf</tissue>
    </source>
</reference>